<dbReference type="SMART" id="SM00382">
    <property type="entry name" value="AAA"/>
    <property type="match status" value="2"/>
</dbReference>
<proteinExistence type="predicted"/>
<comment type="subcellular location">
    <subcellularLocation>
        <location evidence="1">Cell membrane</location>
        <topology evidence="1">Peripheral membrane protein</topology>
    </subcellularLocation>
</comment>
<dbReference type="Proteomes" id="UP000322025">
    <property type="component" value="Unassembled WGS sequence"/>
</dbReference>
<dbReference type="FunFam" id="3.40.50.300:FF:000127">
    <property type="entry name" value="Ribose import ATP-binding protein RbsA"/>
    <property type="match status" value="1"/>
</dbReference>
<comment type="caution">
    <text evidence="10">The sequence shown here is derived from an EMBL/GenBank/DDBJ whole genome shotgun (WGS) entry which is preliminary data.</text>
</comment>
<dbReference type="CDD" id="cd03216">
    <property type="entry name" value="ABC_Carb_Monos_I"/>
    <property type="match status" value="1"/>
</dbReference>
<protein>
    <submittedName>
        <fullName evidence="10">ABC transporter ATP-binding protein</fullName>
    </submittedName>
</protein>
<dbReference type="SUPFAM" id="SSF52540">
    <property type="entry name" value="P-loop containing nucleoside triphosphate hydrolases"/>
    <property type="match status" value="2"/>
</dbReference>
<evidence type="ECO:0000256" key="5">
    <source>
        <dbReference type="ARBA" id="ARBA00022741"/>
    </source>
</evidence>
<dbReference type="InterPro" id="IPR050107">
    <property type="entry name" value="ABC_carbohydrate_import_ATPase"/>
</dbReference>
<dbReference type="Gene3D" id="3.40.50.300">
    <property type="entry name" value="P-loop containing nucleotide triphosphate hydrolases"/>
    <property type="match status" value="2"/>
</dbReference>
<dbReference type="CDD" id="cd03215">
    <property type="entry name" value="ABC_Carb_Monos_II"/>
    <property type="match status" value="1"/>
</dbReference>
<sequence length="523" mass="57127">MGGTAEYAVKMHHVTKTFGKVIANKDVNLELKTGEILALLGENGSGKTTLMNMLSGIYFPDHGEIYVKGKEVTIRSPKDSFALGIGMIHQHFKLVDVLTAAENIVLGLKGKATVNRKEINKKVAELAKRYGFEIDPGKKVYNMSVSEKQTVEILKVLYKGADILILDEPTAVLTPQETDRLFAVLRNMKKDGKSIIIITHKLNEVLAISDRVAILRKGEYIGVVDTDKTDQAQLTEMMVGRPISLEIGRPQVERGEKRLQVIDLTCLNGDGVKALDNVSFDAYGGEILGVAGIAGSGQKELCEIIAGLYPSIGGSVLYLGDHNGIPVQERILGLKPDEIVKKGISMAFVPEDRLGMGLVADMDMTDNVMLRSYKSNKGLFVDRKTPRELAEKLIEELEIVTPGVDTPVGRLSGGNVQKVLLGREIACQPSVLIVAYPVRGLDINSSYRIYDLLNEQKKKGVAVIFIGEDLDVLMQLSDRIMVMCGGKVSGIVDPRKVTKEDIGLMMIHTGHSSAEDKKEEVTA</sequence>
<keyword evidence="11" id="KW-1185">Reference proteome</keyword>
<dbReference type="PANTHER" id="PTHR43790">
    <property type="entry name" value="CARBOHYDRATE TRANSPORT ATP-BINDING PROTEIN MG119-RELATED"/>
    <property type="match status" value="1"/>
</dbReference>
<dbReference type="EMBL" id="VMSO01000001">
    <property type="protein sequence ID" value="KAA8502685.1"/>
    <property type="molecule type" value="Genomic_DNA"/>
</dbReference>
<organism evidence="10 11">
    <name type="scientific">Mediterraneibacter catenae</name>
    <dbReference type="NCBI Taxonomy" id="2594882"/>
    <lineage>
        <taxon>Bacteria</taxon>
        <taxon>Bacillati</taxon>
        <taxon>Bacillota</taxon>
        <taxon>Clostridia</taxon>
        <taxon>Lachnospirales</taxon>
        <taxon>Lachnospiraceae</taxon>
        <taxon>Mediterraneibacter</taxon>
    </lineage>
</organism>
<evidence type="ECO:0000259" key="9">
    <source>
        <dbReference type="PROSITE" id="PS50893"/>
    </source>
</evidence>
<dbReference type="Pfam" id="PF00005">
    <property type="entry name" value="ABC_tran"/>
    <property type="match status" value="2"/>
</dbReference>
<evidence type="ECO:0000256" key="3">
    <source>
        <dbReference type="ARBA" id="ARBA00022475"/>
    </source>
</evidence>
<evidence type="ECO:0000256" key="4">
    <source>
        <dbReference type="ARBA" id="ARBA00022737"/>
    </source>
</evidence>
<dbReference type="GO" id="GO:0005524">
    <property type="term" value="F:ATP binding"/>
    <property type="evidence" value="ECO:0007669"/>
    <property type="project" value="UniProtKB-KW"/>
</dbReference>
<dbReference type="GO" id="GO:0016887">
    <property type="term" value="F:ATP hydrolysis activity"/>
    <property type="evidence" value="ECO:0007669"/>
    <property type="project" value="InterPro"/>
</dbReference>
<feature type="domain" description="ABC transporter" evidence="9">
    <location>
        <begin position="9"/>
        <end position="242"/>
    </location>
</feature>
<dbReference type="InterPro" id="IPR003593">
    <property type="entry name" value="AAA+_ATPase"/>
</dbReference>
<dbReference type="GO" id="GO:0005886">
    <property type="term" value="C:plasma membrane"/>
    <property type="evidence" value="ECO:0007669"/>
    <property type="project" value="UniProtKB-SubCell"/>
</dbReference>
<evidence type="ECO:0000313" key="11">
    <source>
        <dbReference type="Proteomes" id="UP000322025"/>
    </source>
</evidence>
<dbReference type="PROSITE" id="PS50893">
    <property type="entry name" value="ABC_TRANSPORTER_2"/>
    <property type="match status" value="2"/>
</dbReference>
<reference evidence="10" key="1">
    <citation type="submission" date="2019-07" db="EMBL/GenBank/DDBJ databases">
        <authorList>
            <person name="Wongkuna S."/>
            <person name="Scaria J."/>
        </authorList>
    </citation>
    <scope>NUCLEOTIDE SEQUENCE [LARGE SCALE GENOMIC DNA]</scope>
    <source>
        <strain evidence="10">SW178</strain>
    </source>
</reference>
<dbReference type="AlphaFoldDB" id="A0A5M9I4T4"/>
<keyword evidence="3" id="KW-1003">Cell membrane</keyword>
<evidence type="ECO:0000256" key="2">
    <source>
        <dbReference type="ARBA" id="ARBA00022448"/>
    </source>
</evidence>
<keyword evidence="8" id="KW-0472">Membrane</keyword>
<evidence type="ECO:0000256" key="6">
    <source>
        <dbReference type="ARBA" id="ARBA00022840"/>
    </source>
</evidence>
<evidence type="ECO:0000256" key="8">
    <source>
        <dbReference type="ARBA" id="ARBA00023136"/>
    </source>
</evidence>
<keyword evidence="5" id="KW-0547">Nucleotide-binding</keyword>
<accession>A0A5M9I4T4</accession>
<dbReference type="InterPro" id="IPR003439">
    <property type="entry name" value="ABC_transporter-like_ATP-bd"/>
</dbReference>
<gene>
    <name evidence="10" type="ORF">FNY66_00015</name>
</gene>
<evidence type="ECO:0000313" key="10">
    <source>
        <dbReference type="EMBL" id="KAA8502685.1"/>
    </source>
</evidence>
<dbReference type="OrthoDB" id="9771863at2"/>
<keyword evidence="6 10" id="KW-0067">ATP-binding</keyword>
<evidence type="ECO:0000256" key="7">
    <source>
        <dbReference type="ARBA" id="ARBA00022967"/>
    </source>
</evidence>
<keyword evidence="2" id="KW-0813">Transport</keyword>
<feature type="domain" description="ABC transporter" evidence="9">
    <location>
        <begin position="259"/>
        <end position="510"/>
    </location>
</feature>
<dbReference type="PANTHER" id="PTHR43790:SF9">
    <property type="entry name" value="GALACTOFURANOSE TRANSPORTER ATP-BINDING PROTEIN YTFR"/>
    <property type="match status" value="1"/>
</dbReference>
<keyword evidence="4" id="KW-0677">Repeat</keyword>
<name>A0A5M9I4T4_9FIRM</name>
<evidence type="ECO:0000256" key="1">
    <source>
        <dbReference type="ARBA" id="ARBA00004202"/>
    </source>
</evidence>
<dbReference type="InterPro" id="IPR027417">
    <property type="entry name" value="P-loop_NTPase"/>
</dbReference>
<keyword evidence="7" id="KW-1278">Translocase</keyword>